<dbReference type="InterPro" id="IPR023375">
    <property type="entry name" value="ADC_dom_sf"/>
</dbReference>
<protein>
    <submittedName>
        <fullName evidence="1">Acetoacetate decarboxylase (ADC)</fullName>
    </submittedName>
</protein>
<dbReference type="STRING" id="1003.SAMN04488541_100240"/>
<dbReference type="RefSeq" id="WP_091538690.1">
    <property type="nucleotide sequence ID" value="NZ_FONY01000002.1"/>
</dbReference>
<dbReference type="GO" id="GO:0016829">
    <property type="term" value="F:lyase activity"/>
    <property type="evidence" value="ECO:0007669"/>
    <property type="project" value="InterPro"/>
</dbReference>
<dbReference type="EMBL" id="FONY01000002">
    <property type="protein sequence ID" value="SFE48366.1"/>
    <property type="molecule type" value="Genomic_DNA"/>
</dbReference>
<accession>A0A1I2AX14</accession>
<dbReference type="Proteomes" id="UP000199513">
    <property type="component" value="Unassembled WGS sequence"/>
</dbReference>
<dbReference type="PANTHER" id="PTHR40518">
    <property type="entry name" value="ACETOACETATE DECARBOXYLASE"/>
    <property type="match status" value="1"/>
</dbReference>
<evidence type="ECO:0000313" key="1">
    <source>
        <dbReference type="EMBL" id="SFE48366.1"/>
    </source>
</evidence>
<gene>
    <name evidence="1" type="ORF">SAMN04488541_100240</name>
</gene>
<reference evidence="1 2" key="1">
    <citation type="submission" date="2016-10" db="EMBL/GenBank/DDBJ databases">
        <authorList>
            <person name="de Groot N.N."/>
        </authorList>
    </citation>
    <scope>NUCLEOTIDE SEQUENCE [LARGE SCALE GENOMIC DNA]</scope>
    <source>
        <strain>GEY</strain>
        <strain evidence="2">DSM 9560</strain>
    </source>
</reference>
<dbReference type="AlphaFoldDB" id="A0A1I2AX14"/>
<dbReference type="PANTHER" id="PTHR40518:SF1">
    <property type="entry name" value="ACETOACETATE DECARBOXYLASE"/>
    <property type="match status" value="1"/>
</dbReference>
<proteinExistence type="predicted"/>
<name>A0A1I2AX14_9BACT</name>
<dbReference type="Gene3D" id="2.40.400.10">
    <property type="entry name" value="Acetoacetate decarboxylase-like"/>
    <property type="match status" value="1"/>
</dbReference>
<dbReference type="OrthoDB" id="323772at2"/>
<organism evidence="1 2">
    <name type="scientific">Thermoflexibacter ruber</name>
    <dbReference type="NCBI Taxonomy" id="1003"/>
    <lineage>
        <taxon>Bacteria</taxon>
        <taxon>Pseudomonadati</taxon>
        <taxon>Bacteroidota</taxon>
        <taxon>Cytophagia</taxon>
        <taxon>Cytophagales</taxon>
        <taxon>Thermoflexibacteraceae</taxon>
        <taxon>Thermoflexibacter</taxon>
    </lineage>
</organism>
<sequence length="216" mass="25012">MEYLRLSPAPWQLQGNGYIFLYRFTKNFVKSNAFLSEDYFKKYWGLVGSVMLVDYHRSNVGAYQELLFIPSMFDFSGKKAFHISKIYVSTTQSVYNGIENWGIPKELADFEINTLDKHTKNVKASLQGNTFFQIQVKSFGFAFPITTSLFPFTFYQDLRGKTLITKPRGNGWGRLCRIEQIKVDSLFFPDIALFNPLLVIEVRDFQLEFPVAQVLS</sequence>
<dbReference type="InterPro" id="IPR010451">
    <property type="entry name" value="Acetoacetate_decarboxylase"/>
</dbReference>
<dbReference type="SUPFAM" id="SSF160104">
    <property type="entry name" value="Acetoacetate decarboxylase-like"/>
    <property type="match status" value="1"/>
</dbReference>
<evidence type="ECO:0000313" key="2">
    <source>
        <dbReference type="Proteomes" id="UP000199513"/>
    </source>
</evidence>
<dbReference type="Pfam" id="PF06314">
    <property type="entry name" value="ADC"/>
    <property type="match status" value="1"/>
</dbReference>
<keyword evidence="2" id="KW-1185">Reference proteome</keyword>